<dbReference type="Pfam" id="PF00017">
    <property type="entry name" value="SH2"/>
    <property type="match status" value="1"/>
</dbReference>
<dbReference type="SMART" id="SM00252">
    <property type="entry name" value="SH2"/>
    <property type="match status" value="1"/>
</dbReference>
<dbReference type="Proteomes" id="UP000694523">
    <property type="component" value="Unplaced"/>
</dbReference>
<dbReference type="SUPFAM" id="SSF55550">
    <property type="entry name" value="SH2 domain"/>
    <property type="match status" value="1"/>
</dbReference>
<dbReference type="InterPro" id="IPR000980">
    <property type="entry name" value="SH2"/>
</dbReference>
<accession>A0A8C6UR01</accession>
<feature type="domain" description="SH2" evidence="2">
    <location>
        <begin position="42"/>
        <end position="140"/>
    </location>
</feature>
<keyword evidence="4" id="KW-1185">Reference proteome</keyword>
<dbReference type="AlphaFoldDB" id="A0A8C6UR01"/>
<dbReference type="Gene3D" id="3.30.505.10">
    <property type="entry name" value="SH2 domain"/>
    <property type="match status" value="1"/>
</dbReference>
<evidence type="ECO:0000313" key="3">
    <source>
        <dbReference type="Ensembl" id="ENSNMLP00000039153.1"/>
    </source>
</evidence>
<evidence type="ECO:0000259" key="2">
    <source>
        <dbReference type="PROSITE" id="PS50001"/>
    </source>
</evidence>
<reference evidence="3" key="2">
    <citation type="submission" date="2025-09" db="UniProtKB">
        <authorList>
            <consortium name="Ensembl"/>
        </authorList>
    </citation>
    <scope>IDENTIFICATION</scope>
</reference>
<dbReference type="InterPro" id="IPR043539">
    <property type="entry name" value="Grb2-like"/>
</dbReference>
<reference evidence="3" key="1">
    <citation type="submission" date="2025-08" db="UniProtKB">
        <authorList>
            <consortium name="Ensembl"/>
        </authorList>
    </citation>
    <scope>IDENTIFICATION</scope>
</reference>
<evidence type="ECO:0000256" key="1">
    <source>
        <dbReference type="PROSITE-ProRule" id="PRU00191"/>
    </source>
</evidence>
<dbReference type="PANTHER" id="PTHR46037">
    <property type="entry name" value="PROTEIN ENHANCER OF SEVENLESS 2B"/>
    <property type="match status" value="1"/>
</dbReference>
<keyword evidence="1" id="KW-0727">SH2 domain</keyword>
<proteinExistence type="predicted"/>
<name>A0A8C6UR01_9GOBI</name>
<dbReference type="PRINTS" id="PR00401">
    <property type="entry name" value="SH2DOMAIN"/>
</dbReference>
<sequence>MHIGDRLTVTSDDGDFMLVKSLTTERESYIPTNYTARVTHRWLYTGISRFKAVEQLMLPDNINGSFLIRESETHKDCYSLSVLMREHHTNVDSVKHYRISHLPNGWLYISPGLTFPSLQRLIDHYTEWADGLCCRLTKPCFIGGWDNLRPIVIKRPTINWKDITRSVIFRRKRTESDNSLVSEGLREAINSYLLMTEGSDLEWDT</sequence>
<evidence type="ECO:0000313" key="4">
    <source>
        <dbReference type="Proteomes" id="UP000694523"/>
    </source>
</evidence>
<dbReference type="PROSITE" id="PS50001">
    <property type="entry name" value="SH2"/>
    <property type="match status" value="1"/>
</dbReference>
<protein>
    <submittedName>
        <fullName evidence="3">Si:ch211-25d12.7</fullName>
    </submittedName>
</protein>
<dbReference type="Ensembl" id="ENSNMLT00000043566.1">
    <property type="protein sequence ID" value="ENSNMLP00000039153.1"/>
    <property type="gene ID" value="ENSNMLG00000024099.1"/>
</dbReference>
<organism evidence="3 4">
    <name type="scientific">Neogobius melanostomus</name>
    <name type="common">round goby</name>
    <dbReference type="NCBI Taxonomy" id="47308"/>
    <lineage>
        <taxon>Eukaryota</taxon>
        <taxon>Metazoa</taxon>
        <taxon>Chordata</taxon>
        <taxon>Craniata</taxon>
        <taxon>Vertebrata</taxon>
        <taxon>Euteleostomi</taxon>
        <taxon>Actinopterygii</taxon>
        <taxon>Neopterygii</taxon>
        <taxon>Teleostei</taxon>
        <taxon>Neoteleostei</taxon>
        <taxon>Acanthomorphata</taxon>
        <taxon>Gobiaria</taxon>
        <taxon>Gobiiformes</taxon>
        <taxon>Gobioidei</taxon>
        <taxon>Gobiidae</taxon>
        <taxon>Benthophilinae</taxon>
        <taxon>Neogobiini</taxon>
        <taxon>Neogobius</taxon>
    </lineage>
</organism>
<dbReference type="Gene3D" id="2.30.30.40">
    <property type="entry name" value="SH3 Domains"/>
    <property type="match status" value="1"/>
</dbReference>
<dbReference type="InterPro" id="IPR036860">
    <property type="entry name" value="SH2_dom_sf"/>
</dbReference>